<dbReference type="EMBL" id="JSVC01000007">
    <property type="protein sequence ID" value="KIC95389.1"/>
    <property type="molecule type" value="Genomic_DNA"/>
</dbReference>
<comment type="caution">
    <text evidence="1">The sequence shown here is derived from an EMBL/GenBank/DDBJ whole genome shotgun (WGS) entry which is preliminary data.</text>
</comment>
<dbReference type="STRING" id="1349421.OI18_07015"/>
<dbReference type="Gene3D" id="2.60.120.10">
    <property type="entry name" value="Jelly Rolls"/>
    <property type="match status" value="1"/>
</dbReference>
<dbReference type="SUPFAM" id="SSF51206">
    <property type="entry name" value="cAMP-binding domain-like"/>
    <property type="match status" value="1"/>
</dbReference>
<evidence type="ECO:0000313" key="2">
    <source>
        <dbReference type="Proteomes" id="UP000031408"/>
    </source>
</evidence>
<accession>A0A0C1IY06</accession>
<keyword evidence="2" id="KW-1185">Reference proteome</keyword>
<gene>
    <name evidence="1" type="ORF">OI18_07015</name>
</gene>
<dbReference type="CDD" id="cd00038">
    <property type="entry name" value="CAP_ED"/>
    <property type="match status" value="1"/>
</dbReference>
<dbReference type="AlphaFoldDB" id="A0A0C1IY06"/>
<protein>
    <submittedName>
        <fullName evidence="1">Cyclic nucleotide-binding protein</fullName>
    </submittedName>
</protein>
<dbReference type="InterPro" id="IPR018490">
    <property type="entry name" value="cNMP-bd_dom_sf"/>
</dbReference>
<dbReference type="Proteomes" id="UP000031408">
    <property type="component" value="Unassembled WGS sequence"/>
</dbReference>
<name>A0A0C1IY06_9BACT</name>
<reference evidence="1 2" key="1">
    <citation type="submission" date="2014-11" db="EMBL/GenBank/DDBJ databases">
        <title>Genome sequence of Flavihumibacter solisilvae 3-3.</title>
        <authorList>
            <person name="Zhou G."/>
            <person name="Li M."/>
            <person name="Wang G."/>
        </authorList>
    </citation>
    <scope>NUCLEOTIDE SEQUENCE [LARGE SCALE GENOMIC DNA]</scope>
    <source>
        <strain evidence="1 2">3-3</strain>
    </source>
</reference>
<sequence>MRRQFNALHPLDEEEWQAFSSIWVPVTFKRKEILTAAGEVEKYLYWVTDGLQRGFHLHENREATVVFTYPYSFSGILDSFLLQQPSRYYLETLTTSSFLRAGFSQVEQLRKQHRNIAEAMYKSLCLATSGVLERQIELLVYTAEEKFKTLLKRSPHILNLVPHKYLASYLGIDPTTFSKLLATVRLK</sequence>
<organism evidence="1 2">
    <name type="scientific">Flavihumibacter solisilvae</name>
    <dbReference type="NCBI Taxonomy" id="1349421"/>
    <lineage>
        <taxon>Bacteria</taxon>
        <taxon>Pseudomonadati</taxon>
        <taxon>Bacteroidota</taxon>
        <taxon>Chitinophagia</taxon>
        <taxon>Chitinophagales</taxon>
        <taxon>Chitinophagaceae</taxon>
        <taxon>Flavihumibacter</taxon>
    </lineage>
</organism>
<dbReference type="InterPro" id="IPR000595">
    <property type="entry name" value="cNMP-bd_dom"/>
</dbReference>
<proteinExistence type="predicted"/>
<evidence type="ECO:0000313" key="1">
    <source>
        <dbReference type="EMBL" id="KIC95389.1"/>
    </source>
</evidence>
<dbReference type="InterPro" id="IPR014710">
    <property type="entry name" value="RmlC-like_jellyroll"/>
</dbReference>